<dbReference type="Gene3D" id="3.10.450.50">
    <property type="match status" value="1"/>
</dbReference>
<name>A0A1C2DG19_9HYPH</name>
<dbReference type="InterPro" id="IPR032710">
    <property type="entry name" value="NTF2-like_dom_sf"/>
</dbReference>
<protein>
    <recommendedName>
        <fullName evidence="1">SnoaL-like domain-containing protein</fullName>
    </recommendedName>
</protein>
<proteinExistence type="predicted"/>
<evidence type="ECO:0000313" key="2">
    <source>
        <dbReference type="EMBL" id="OCX13719.1"/>
    </source>
</evidence>
<dbReference type="Pfam" id="PF12680">
    <property type="entry name" value="SnoaL_2"/>
    <property type="match status" value="1"/>
</dbReference>
<reference evidence="2 3" key="1">
    <citation type="submission" date="2016-08" db="EMBL/GenBank/DDBJ databases">
        <title>Whole genome sequence of Mesorhizobium sp. strain UASWS1009 isolated from industrial sewage.</title>
        <authorList>
            <person name="Crovadore J."/>
            <person name="Calmin G."/>
            <person name="Chablais R."/>
            <person name="Cochard B."/>
            <person name="Lefort F."/>
        </authorList>
    </citation>
    <scope>NUCLEOTIDE SEQUENCE [LARGE SCALE GENOMIC DNA]</scope>
    <source>
        <strain evidence="2 3">UASWS1009</strain>
    </source>
</reference>
<dbReference type="STRING" id="1566387.QV13_24565"/>
<keyword evidence="3" id="KW-1185">Reference proteome</keyword>
<feature type="domain" description="SnoaL-like" evidence="1">
    <location>
        <begin position="16"/>
        <end position="111"/>
    </location>
</feature>
<dbReference type="InterPro" id="IPR037401">
    <property type="entry name" value="SnoaL-like"/>
</dbReference>
<dbReference type="Proteomes" id="UP000094412">
    <property type="component" value="Unassembled WGS sequence"/>
</dbReference>
<dbReference type="AlphaFoldDB" id="A0A1C2DG19"/>
<evidence type="ECO:0000259" key="1">
    <source>
        <dbReference type="Pfam" id="PF12680"/>
    </source>
</evidence>
<comment type="caution">
    <text evidence="2">The sequence shown here is derived from an EMBL/GenBank/DDBJ whole genome shotgun (WGS) entry which is preliminary data.</text>
</comment>
<dbReference type="OrthoDB" id="8087138at2"/>
<sequence length="120" mass="13106">MLTKTKAVDGAAIKKAIEGRDGKLLSSFYADDALVRVIDRNNPPSKPREVRGRAAISTFWDDICSRAMTHKVDTTIAEGDSLAFTQACAYPDGTKVFCAAMLELKNGLIARQTVVQAWDE</sequence>
<evidence type="ECO:0000313" key="3">
    <source>
        <dbReference type="Proteomes" id="UP000094412"/>
    </source>
</evidence>
<dbReference type="EMBL" id="MDEO01000036">
    <property type="protein sequence ID" value="OCX13719.1"/>
    <property type="molecule type" value="Genomic_DNA"/>
</dbReference>
<organism evidence="2 3">
    <name type="scientific">Mesorhizobium hungaricum</name>
    <dbReference type="NCBI Taxonomy" id="1566387"/>
    <lineage>
        <taxon>Bacteria</taxon>
        <taxon>Pseudomonadati</taxon>
        <taxon>Pseudomonadota</taxon>
        <taxon>Alphaproteobacteria</taxon>
        <taxon>Hyphomicrobiales</taxon>
        <taxon>Phyllobacteriaceae</taxon>
        <taxon>Mesorhizobium</taxon>
    </lineage>
</organism>
<gene>
    <name evidence="2" type="ORF">QV13_24565</name>
</gene>
<dbReference type="SUPFAM" id="SSF54427">
    <property type="entry name" value="NTF2-like"/>
    <property type="match status" value="1"/>
</dbReference>
<dbReference type="RefSeq" id="WP_024924173.1">
    <property type="nucleotide sequence ID" value="NZ_MDEO01000036.1"/>
</dbReference>
<accession>A0A1C2DG19</accession>